<comment type="caution">
    <text evidence="6">The sequence shown here is derived from an EMBL/GenBank/DDBJ whole genome shotgun (WGS) entry which is preliminary data.</text>
</comment>
<dbReference type="SUPFAM" id="SSF103506">
    <property type="entry name" value="Mitochondrial carrier"/>
    <property type="match status" value="1"/>
</dbReference>
<feature type="region of interest" description="Disordered" evidence="5">
    <location>
        <begin position="61"/>
        <end position="81"/>
    </location>
</feature>
<accession>A0AAD6UVR1</accession>
<feature type="compositionally biased region" description="Gly residues" evidence="5">
    <location>
        <begin position="128"/>
        <end position="151"/>
    </location>
</feature>
<gene>
    <name evidence="6" type="ORF">GGX14DRAFT_407195</name>
</gene>
<evidence type="ECO:0000256" key="1">
    <source>
        <dbReference type="ARBA" id="ARBA00004370"/>
    </source>
</evidence>
<dbReference type="Proteomes" id="UP001219525">
    <property type="component" value="Unassembled WGS sequence"/>
</dbReference>
<evidence type="ECO:0000256" key="2">
    <source>
        <dbReference type="ARBA" id="ARBA00022692"/>
    </source>
</evidence>
<keyword evidence="7" id="KW-1185">Reference proteome</keyword>
<evidence type="ECO:0000256" key="3">
    <source>
        <dbReference type="ARBA" id="ARBA00022989"/>
    </source>
</evidence>
<feature type="region of interest" description="Disordered" evidence="5">
    <location>
        <begin position="105"/>
        <end position="153"/>
    </location>
</feature>
<evidence type="ECO:0000256" key="5">
    <source>
        <dbReference type="SAM" id="MobiDB-lite"/>
    </source>
</evidence>
<dbReference type="EMBL" id="JARJCW010000133">
    <property type="protein sequence ID" value="KAJ7191400.1"/>
    <property type="molecule type" value="Genomic_DNA"/>
</dbReference>
<keyword evidence="4" id="KW-0472">Membrane</keyword>
<dbReference type="InterPro" id="IPR023395">
    <property type="entry name" value="MCP_dom_sf"/>
</dbReference>
<comment type="subcellular location">
    <subcellularLocation>
        <location evidence="1">Membrane</location>
    </subcellularLocation>
</comment>
<feature type="region of interest" description="Disordered" evidence="5">
    <location>
        <begin position="222"/>
        <end position="241"/>
    </location>
</feature>
<sequence length="601" mass="63574">MRLPATMRLPAFDLTVLHARSLGGGRARAGKQAYIWGASVGMWAVRAGGCQLERRRMQAGVEDVEQTSSTGGRAQTQHGGARGAWVDRSLKFIRQTVLMSKNHALLRDPRNPGGRALTDSGSGRVLTDGGGARTRTDGGGAHARTEGGGGARSYSACAYTRRRRAHLCRRRRRAHTYRRRARPPLHTAVTAAPRAPLQMAAAHMRLQKARTLTHGARALMEGGGARTRTDGGGVHAPAEGGGGAHPYTVVVRVRLHTAATPPPCLRAGAPGAVCKGGRAAAFRARAAAVCKGTLLAPSGARGAAVWKSACATVYKGACAAAACKGAHVAAVCKRTRTTTVRVRATSVGPGARAAALRKRARTVCKGARLLQTRESHPAALSPILQSGIMGLGHQKWDSAIKSGTARVPVPLFSYILWKPRCTAASRSASRCPLSVTRATGQDRAATQVVSAGAAWLHDWLAACTRAQPEKERRGVAIDGSKFGGIPNSQILGEILGLLSFNKNFYPRVAQPPACTFPDADRCVVPKYNWTYPSLAIIFCEEGARALYKGFVPRCCVTPGGGVLLLVVESMLGVFRQIDTPRAADVTVQYSGPVTKLADRII</sequence>
<proteinExistence type="predicted"/>
<feature type="compositionally biased region" description="Polar residues" evidence="5">
    <location>
        <begin position="66"/>
        <end position="78"/>
    </location>
</feature>
<evidence type="ECO:0000313" key="7">
    <source>
        <dbReference type="Proteomes" id="UP001219525"/>
    </source>
</evidence>
<organism evidence="6 7">
    <name type="scientific">Mycena pura</name>
    <dbReference type="NCBI Taxonomy" id="153505"/>
    <lineage>
        <taxon>Eukaryota</taxon>
        <taxon>Fungi</taxon>
        <taxon>Dikarya</taxon>
        <taxon>Basidiomycota</taxon>
        <taxon>Agaricomycotina</taxon>
        <taxon>Agaricomycetes</taxon>
        <taxon>Agaricomycetidae</taxon>
        <taxon>Agaricales</taxon>
        <taxon>Marasmiineae</taxon>
        <taxon>Mycenaceae</taxon>
        <taxon>Mycena</taxon>
    </lineage>
</organism>
<name>A0AAD6UVR1_9AGAR</name>
<keyword evidence="2" id="KW-0812">Transmembrane</keyword>
<reference evidence="6" key="1">
    <citation type="submission" date="2023-03" db="EMBL/GenBank/DDBJ databases">
        <title>Massive genome expansion in bonnet fungi (Mycena s.s.) driven by repeated elements and novel gene families across ecological guilds.</title>
        <authorList>
            <consortium name="Lawrence Berkeley National Laboratory"/>
            <person name="Harder C.B."/>
            <person name="Miyauchi S."/>
            <person name="Viragh M."/>
            <person name="Kuo A."/>
            <person name="Thoen E."/>
            <person name="Andreopoulos B."/>
            <person name="Lu D."/>
            <person name="Skrede I."/>
            <person name="Drula E."/>
            <person name="Henrissat B."/>
            <person name="Morin E."/>
            <person name="Kohler A."/>
            <person name="Barry K."/>
            <person name="LaButti K."/>
            <person name="Morin E."/>
            <person name="Salamov A."/>
            <person name="Lipzen A."/>
            <person name="Mereny Z."/>
            <person name="Hegedus B."/>
            <person name="Baldrian P."/>
            <person name="Stursova M."/>
            <person name="Weitz H."/>
            <person name="Taylor A."/>
            <person name="Grigoriev I.V."/>
            <person name="Nagy L.G."/>
            <person name="Martin F."/>
            <person name="Kauserud H."/>
        </authorList>
    </citation>
    <scope>NUCLEOTIDE SEQUENCE</scope>
    <source>
        <strain evidence="6">9144</strain>
    </source>
</reference>
<evidence type="ECO:0000313" key="6">
    <source>
        <dbReference type="EMBL" id="KAJ7191400.1"/>
    </source>
</evidence>
<dbReference type="AlphaFoldDB" id="A0AAD6UVR1"/>
<protein>
    <submittedName>
        <fullName evidence="6">Uncharacterized protein</fullName>
    </submittedName>
</protein>
<dbReference type="GO" id="GO:0016020">
    <property type="term" value="C:membrane"/>
    <property type="evidence" value="ECO:0007669"/>
    <property type="project" value="UniProtKB-SubCell"/>
</dbReference>
<evidence type="ECO:0000256" key="4">
    <source>
        <dbReference type="ARBA" id="ARBA00023136"/>
    </source>
</evidence>
<keyword evidence="3" id="KW-1133">Transmembrane helix</keyword>